<dbReference type="FunFam" id="1.10.287.370:FF:000002">
    <property type="entry name" value="Prefoldin subunit 2"/>
    <property type="match status" value="1"/>
</dbReference>
<comment type="similarity">
    <text evidence="1">Belongs to the prefoldin subunit beta family.</text>
</comment>
<dbReference type="PANTHER" id="PTHR13303">
    <property type="entry name" value="PREFOLDIN SUBUNIT 2"/>
    <property type="match status" value="1"/>
</dbReference>
<evidence type="ECO:0000313" key="4">
    <source>
        <dbReference type="EMBL" id="KAF9506124.1"/>
    </source>
</evidence>
<evidence type="ECO:0000256" key="2">
    <source>
        <dbReference type="ARBA" id="ARBA00023186"/>
    </source>
</evidence>
<dbReference type="CDD" id="cd23163">
    <property type="entry name" value="Prefoldin_2"/>
    <property type="match status" value="1"/>
</dbReference>
<evidence type="ECO:0008006" key="6">
    <source>
        <dbReference type="Google" id="ProtNLM"/>
    </source>
</evidence>
<organism evidence="4 5">
    <name type="scientific">Hydnum rufescens UP504</name>
    <dbReference type="NCBI Taxonomy" id="1448309"/>
    <lineage>
        <taxon>Eukaryota</taxon>
        <taxon>Fungi</taxon>
        <taxon>Dikarya</taxon>
        <taxon>Basidiomycota</taxon>
        <taxon>Agaricomycotina</taxon>
        <taxon>Agaricomycetes</taxon>
        <taxon>Cantharellales</taxon>
        <taxon>Hydnaceae</taxon>
        <taxon>Hydnum</taxon>
    </lineage>
</organism>
<dbReference type="AlphaFoldDB" id="A0A9P6DPB8"/>
<proteinExistence type="inferred from homology"/>
<dbReference type="Proteomes" id="UP000886523">
    <property type="component" value="Unassembled WGS sequence"/>
</dbReference>
<evidence type="ECO:0000256" key="3">
    <source>
        <dbReference type="SAM" id="Coils"/>
    </source>
</evidence>
<evidence type="ECO:0000313" key="5">
    <source>
        <dbReference type="Proteomes" id="UP000886523"/>
    </source>
</evidence>
<accession>A0A9P6DPB8</accession>
<dbReference type="InterPro" id="IPR027235">
    <property type="entry name" value="PFD2"/>
</dbReference>
<feature type="coiled-coil region" evidence="3">
    <location>
        <begin position="24"/>
        <end position="58"/>
    </location>
</feature>
<gene>
    <name evidence="4" type="ORF">BS47DRAFT_1353278</name>
</gene>
<dbReference type="GO" id="GO:0006457">
    <property type="term" value="P:protein folding"/>
    <property type="evidence" value="ECO:0007669"/>
    <property type="project" value="InterPro"/>
</dbReference>
<name>A0A9P6DPB8_9AGAM</name>
<dbReference type="Gene3D" id="1.10.287.370">
    <property type="match status" value="1"/>
</dbReference>
<sequence>MASKSTSKATAPQKLSDQEIQVSFSRLQNELQTLAQKIGELESEAEEHELVLTTLNETLGKEPNRKCFRLIGGVLVERTVKDVVPALQTNRNGIQQVLTNLISQYKSKETEFNAFTREHNIKHAPGR</sequence>
<keyword evidence="2" id="KW-0143">Chaperone</keyword>
<dbReference type="SUPFAM" id="SSF46579">
    <property type="entry name" value="Prefoldin"/>
    <property type="match status" value="1"/>
</dbReference>
<dbReference type="InterPro" id="IPR009053">
    <property type="entry name" value="Prefoldin"/>
</dbReference>
<protein>
    <recommendedName>
        <fullName evidence="6">Prefoldin beta-like protein</fullName>
    </recommendedName>
</protein>
<comment type="caution">
    <text evidence="4">The sequence shown here is derived from an EMBL/GenBank/DDBJ whole genome shotgun (WGS) entry which is preliminary data.</text>
</comment>
<dbReference type="OrthoDB" id="29646at2759"/>
<dbReference type="Pfam" id="PF01920">
    <property type="entry name" value="Prefoldin_2"/>
    <property type="match status" value="1"/>
</dbReference>
<dbReference type="EMBL" id="MU129123">
    <property type="protein sequence ID" value="KAF9506124.1"/>
    <property type="molecule type" value="Genomic_DNA"/>
</dbReference>
<dbReference type="GO" id="GO:0051082">
    <property type="term" value="F:unfolded protein binding"/>
    <property type="evidence" value="ECO:0007669"/>
    <property type="project" value="InterPro"/>
</dbReference>
<keyword evidence="5" id="KW-1185">Reference proteome</keyword>
<dbReference type="GO" id="GO:0016272">
    <property type="term" value="C:prefoldin complex"/>
    <property type="evidence" value="ECO:0007669"/>
    <property type="project" value="InterPro"/>
</dbReference>
<keyword evidence="3" id="KW-0175">Coiled coil</keyword>
<evidence type="ECO:0000256" key="1">
    <source>
        <dbReference type="ARBA" id="ARBA00008045"/>
    </source>
</evidence>
<reference evidence="4" key="1">
    <citation type="journal article" date="2020" name="Nat. Commun.">
        <title>Large-scale genome sequencing of mycorrhizal fungi provides insights into the early evolution of symbiotic traits.</title>
        <authorList>
            <person name="Miyauchi S."/>
            <person name="Kiss E."/>
            <person name="Kuo A."/>
            <person name="Drula E."/>
            <person name="Kohler A."/>
            <person name="Sanchez-Garcia M."/>
            <person name="Morin E."/>
            <person name="Andreopoulos B."/>
            <person name="Barry K.W."/>
            <person name="Bonito G."/>
            <person name="Buee M."/>
            <person name="Carver A."/>
            <person name="Chen C."/>
            <person name="Cichocki N."/>
            <person name="Clum A."/>
            <person name="Culley D."/>
            <person name="Crous P.W."/>
            <person name="Fauchery L."/>
            <person name="Girlanda M."/>
            <person name="Hayes R.D."/>
            <person name="Keri Z."/>
            <person name="LaButti K."/>
            <person name="Lipzen A."/>
            <person name="Lombard V."/>
            <person name="Magnuson J."/>
            <person name="Maillard F."/>
            <person name="Murat C."/>
            <person name="Nolan M."/>
            <person name="Ohm R.A."/>
            <person name="Pangilinan J."/>
            <person name="Pereira M.F."/>
            <person name="Perotto S."/>
            <person name="Peter M."/>
            <person name="Pfister S."/>
            <person name="Riley R."/>
            <person name="Sitrit Y."/>
            <person name="Stielow J.B."/>
            <person name="Szollosi G."/>
            <person name="Zifcakova L."/>
            <person name="Stursova M."/>
            <person name="Spatafora J.W."/>
            <person name="Tedersoo L."/>
            <person name="Vaario L.M."/>
            <person name="Yamada A."/>
            <person name="Yan M."/>
            <person name="Wang P."/>
            <person name="Xu J."/>
            <person name="Bruns T."/>
            <person name="Baldrian P."/>
            <person name="Vilgalys R."/>
            <person name="Dunand C."/>
            <person name="Henrissat B."/>
            <person name="Grigoriev I.V."/>
            <person name="Hibbett D."/>
            <person name="Nagy L.G."/>
            <person name="Martin F.M."/>
        </authorList>
    </citation>
    <scope>NUCLEOTIDE SEQUENCE</scope>
    <source>
        <strain evidence="4">UP504</strain>
    </source>
</reference>
<dbReference type="InterPro" id="IPR002777">
    <property type="entry name" value="PFD_beta-like"/>
</dbReference>